<dbReference type="Proteomes" id="UP001162164">
    <property type="component" value="Unassembled WGS sequence"/>
</dbReference>
<dbReference type="InterPro" id="IPR054473">
    <property type="entry name" value="KIF2A-like_N"/>
</dbReference>
<keyword evidence="17" id="KW-1185">Reference proteome</keyword>
<keyword evidence="5 12" id="KW-0547">Nucleotide-binding</keyword>
<accession>A0ABQ9JYB9</accession>
<feature type="region of interest" description="Disordered" evidence="14">
    <location>
        <begin position="79"/>
        <end position="173"/>
    </location>
</feature>
<comment type="subcellular location">
    <subcellularLocation>
        <location evidence="1">Cytoplasm</location>
        <location evidence="1">Cytoskeleton</location>
    </subcellularLocation>
</comment>
<keyword evidence="7 12" id="KW-0067">ATP-binding</keyword>
<protein>
    <recommendedName>
        <fullName evidence="13">Kinesin-like protein</fullName>
    </recommendedName>
</protein>
<feature type="compositionally biased region" description="Polar residues" evidence="14">
    <location>
        <begin position="123"/>
        <end position="156"/>
    </location>
</feature>
<dbReference type="Pfam" id="PF00225">
    <property type="entry name" value="Kinesin"/>
    <property type="match status" value="2"/>
</dbReference>
<evidence type="ECO:0000313" key="17">
    <source>
        <dbReference type="Proteomes" id="UP001162164"/>
    </source>
</evidence>
<keyword evidence="4 13" id="KW-0493">Microtubule</keyword>
<feature type="compositionally biased region" description="Basic and acidic residues" evidence="14">
    <location>
        <begin position="192"/>
        <end position="205"/>
    </location>
</feature>
<dbReference type="PRINTS" id="PR00380">
    <property type="entry name" value="KINESINHEAVY"/>
</dbReference>
<evidence type="ECO:0000256" key="5">
    <source>
        <dbReference type="ARBA" id="ARBA00022741"/>
    </source>
</evidence>
<dbReference type="PROSITE" id="PS50067">
    <property type="entry name" value="KINESIN_MOTOR_2"/>
    <property type="match status" value="1"/>
</dbReference>
<dbReference type="InterPro" id="IPR027640">
    <property type="entry name" value="Kinesin-like_fam"/>
</dbReference>
<dbReference type="CDD" id="cd01367">
    <property type="entry name" value="KISc_KIF2_like"/>
    <property type="match status" value="1"/>
</dbReference>
<evidence type="ECO:0000256" key="3">
    <source>
        <dbReference type="ARBA" id="ARBA00022618"/>
    </source>
</evidence>
<reference evidence="16" key="1">
    <citation type="journal article" date="2023" name="Insect Mol. Biol.">
        <title>Genome sequencing provides insights into the evolution of gene families encoding plant cell wall-degrading enzymes in longhorned beetles.</title>
        <authorList>
            <person name="Shin N.R."/>
            <person name="Okamura Y."/>
            <person name="Kirsch R."/>
            <person name="Pauchet Y."/>
        </authorList>
    </citation>
    <scope>NUCLEOTIDE SEQUENCE</scope>
    <source>
        <strain evidence="16">MMC_N1</strain>
    </source>
</reference>
<organism evidence="16 17">
    <name type="scientific">Molorchus minor</name>
    <dbReference type="NCBI Taxonomy" id="1323400"/>
    <lineage>
        <taxon>Eukaryota</taxon>
        <taxon>Metazoa</taxon>
        <taxon>Ecdysozoa</taxon>
        <taxon>Arthropoda</taxon>
        <taxon>Hexapoda</taxon>
        <taxon>Insecta</taxon>
        <taxon>Pterygota</taxon>
        <taxon>Neoptera</taxon>
        <taxon>Endopterygota</taxon>
        <taxon>Coleoptera</taxon>
        <taxon>Polyphaga</taxon>
        <taxon>Cucujiformia</taxon>
        <taxon>Chrysomeloidea</taxon>
        <taxon>Cerambycidae</taxon>
        <taxon>Lamiinae</taxon>
        <taxon>Monochamini</taxon>
        <taxon>Molorchus</taxon>
    </lineage>
</organism>
<evidence type="ECO:0000256" key="11">
    <source>
        <dbReference type="ARBA" id="ARBA00023306"/>
    </source>
</evidence>
<keyword evidence="3" id="KW-0132">Cell division</keyword>
<dbReference type="SUPFAM" id="SSF52540">
    <property type="entry name" value="P-loop containing nucleoside triphosphate hydrolases"/>
    <property type="match status" value="1"/>
</dbReference>
<comment type="caution">
    <text evidence="16">The sequence shown here is derived from an EMBL/GenBank/DDBJ whole genome shotgun (WGS) entry which is preliminary data.</text>
</comment>
<dbReference type="PANTHER" id="PTHR47971:SF8">
    <property type="entry name" value="KINESIN-LIKE PROTEIN"/>
    <property type="match status" value="1"/>
</dbReference>
<feature type="region of interest" description="Disordered" evidence="14">
    <location>
        <begin position="192"/>
        <end position="213"/>
    </location>
</feature>
<dbReference type="Gene3D" id="3.40.850.10">
    <property type="entry name" value="Kinesin motor domain"/>
    <property type="match status" value="1"/>
</dbReference>
<evidence type="ECO:0000256" key="9">
    <source>
        <dbReference type="ARBA" id="ARBA00023175"/>
    </source>
</evidence>
<dbReference type="InterPro" id="IPR001752">
    <property type="entry name" value="Kinesin_motor_dom"/>
</dbReference>
<name>A0ABQ9JYB9_9CUCU</name>
<evidence type="ECO:0000259" key="15">
    <source>
        <dbReference type="PROSITE" id="PS50067"/>
    </source>
</evidence>
<dbReference type="InterPro" id="IPR027417">
    <property type="entry name" value="P-loop_NTPase"/>
</dbReference>
<feature type="domain" description="Kinesin motor" evidence="15">
    <location>
        <begin position="259"/>
        <end position="549"/>
    </location>
</feature>
<dbReference type="InterPro" id="IPR036961">
    <property type="entry name" value="Kinesin_motor_dom_sf"/>
</dbReference>
<evidence type="ECO:0000256" key="2">
    <source>
        <dbReference type="ARBA" id="ARBA00022490"/>
    </source>
</evidence>
<evidence type="ECO:0000256" key="12">
    <source>
        <dbReference type="PROSITE-ProRule" id="PRU00283"/>
    </source>
</evidence>
<proteinExistence type="inferred from homology"/>
<evidence type="ECO:0000256" key="4">
    <source>
        <dbReference type="ARBA" id="ARBA00022701"/>
    </source>
</evidence>
<gene>
    <name evidence="16" type="ORF">NQ317_007131</name>
</gene>
<dbReference type="Pfam" id="PF22923">
    <property type="entry name" value="KIF2A-like_1st"/>
    <property type="match status" value="1"/>
</dbReference>
<keyword evidence="11" id="KW-0131">Cell cycle</keyword>
<keyword evidence="2" id="KW-0963">Cytoplasm</keyword>
<comment type="similarity">
    <text evidence="12 13">Belongs to the TRAFAC class myosin-kinesin ATPase superfamily. Kinesin family.</text>
</comment>
<evidence type="ECO:0000313" key="16">
    <source>
        <dbReference type="EMBL" id="KAJ8983089.1"/>
    </source>
</evidence>
<sequence>MLEENCFEGRVHSAIVAAVNNEMRCATVEWFEQGETKGKEIDMACIESLNPDIIIPKPGEKYNLIDRTLTNNQIQQGFNKLQRDSSGSSEEETSAAMAQSGRYSQKVDESDDDFNSNQFSSETTTLSNPTRQSIATSVSSVRSAHQSRMTSSSNNGHLIPTNDTKESNIPTSRTNTVQNLRRSNVVKEVEKLKKEQRRAATEAGRRKSRERGIFTNGPWKSTLGIIKYDTNHRFFRGLEYRRGLDIKPLSEHDAIEDHLITVCVRKRPLNKREATRKEVDVITIPSKNQLIVHEPKNKVDLTKYLENQLFRFDYAFDESCSNEMVYRYTAQPLIKTIFEGGFATCFAYGQTGSGKTHTMGGDFNVVSASFFEIYSGKVFDLLNNKAKLRILEDGKQQVQVVGLTEIVVTNTDDVLKLIQKGNQARTSGQTFANSNSSRSHAVFQIFLRSNNNMTKIHGKFSLIDLAGNERGMEGAEINKSLLALKECIRALGRKGAHLPFRVSKLTQVLRDSFVGSNSRTCMIAMISPGVNSCEHSLNTLRYADRVKELGGGDLQTNTGSENEQEDDGDLLQLRSLNETDMTPEMLNFHQVISELQVAEDNMLDNHKQTAEELFCFLSKGLYCRKWEEIINNSLALLGRAQEIVQDYKAKLTAEEQLSRKTTKRK</sequence>
<evidence type="ECO:0000256" key="10">
    <source>
        <dbReference type="ARBA" id="ARBA00023212"/>
    </source>
</evidence>
<dbReference type="EMBL" id="JAPWTJ010000095">
    <property type="protein sequence ID" value="KAJ8983089.1"/>
    <property type="molecule type" value="Genomic_DNA"/>
</dbReference>
<dbReference type="PANTHER" id="PTHR47971">
    <property type="entry name" value="KINESIN-RELATED PROTEIN 6"/>
    <property type="match status" value="1"/>
</dbReference>
<keyword evidence="9 12" id="KW-0505">Motor protein</keyword>
<evidence type="ECO:0000256" key="8">
    <source>
        <dbReference type="ARBA" id="ARBA00023054"/>
    </source>
</evidence>
<dbReference type="InterPro" id="IPR019821">
    <property type="entry name" value="Kinesin_motor_CS"/>
</dbReference>
<dbReference type="PROSITE" id="PS00411">
    <property type="entry name" value="KINESIN_MOTOR_1"/>
    <property type="match status" value="1"/>
</dbReference>
<keyword evidence="10" id="KW-0206">Cytoskeleton</keyword>
<feature type="binding site" evidence="12">
    <location>
        <begin position="349"/>
        <end position="356"/>
    </location>
    <ligand>
        <name>ATP</name>
        <dbReference type="ChEBI" id="CHEBI:30616"/>
    </ligand>
</feature>
<keyword evidence="8" id="KW-0175">Coiled coil</keyword>
<evidence type="ECO:0000256" key="14">
    <source>
        <dbReference type="SAM" id="MobiDB-lite"/>
    </source>
</evidence>
<evidence type="ECO:0000256" key="13">
    <source>
        <dbReference type="RuleBase" id="RU000394"/>
    </source>
</evidence>
<keyword evidence="6" id="KW-0498">Mitosis</keyword>
<evidence type="ECO:0000256" key="7">
    <source>
        <dbReference type="ARBA" id="ARBA00022840"/>
    </source>
</evidence>
<dbReference type="SMART" id="SM00129">
    <property type="entry name" value="KISc"/>
    <property type="match status" value="1"/>
</dbReference>
<evidence type="ECO:0000256" key="6">
    <source>
        <dbReference type="ARBA" id="ARBA00022776"/>
    </source>
</evidence>
<evidence type="ECO:0000256" key="1">
    <source>
        <dbReference type="ARBA" id="ARBA00004245"/>
    </source>
</evidence>